<dbReference type="InterPro" id="IPR038573">
    <property type="entry name" value="BrnT_sf"/>
</dbReference>
<comment type="caution">
    <text evidence="1">The sequence shown here is derived from an EMBL/GenBank/DDBJ whole genome shotgun (WGS) entry which is preliminary data.</text>
</comment>
<dbReference type="RefSeq" id="WP_200378627.1">
    <property type="nucleotide sequence ID" value="NZ_NRRU01000034.1"/>
</dbReference>
<accession>A0ABS1DTA2</accession>
<keyword evidence="2" id="KW-1185">Reference proteome</keyword>
<name>A0ABS1DTA2_RUBGE</name>
<evidence type="ECO:0000313" key="2">
    <source>
        <dbReference type="Proteomes" id="UP001041814"/>
    </source>
</evidence>
<reference evidence="1" key="2">
    <citation type="journal article" date="2020" name="Microorganisms">
        <title>Osmotic Adaptation and Compatible Solute Biosynthesis of Phototrophic Bacteria as Revealed from Genome Analyses.</title>
        <authorList>
            <person name="Imhoff J.F."/>
            <person name="Rahn T."/>
            <person name="Kunzel S."/>
            <person name="Keller A."/>
            <person name="Neulinger S.C."/>
        </authorList>
    </citation>
    <scope>NUCLEOTIDE SEQUENCE</scope>
    <source>
        <strain evidence="1">IM 151</strain>
    </source>
</reference>
<protein>
    <recommendedName>
        <fullName evidence="3">Phage-Barnase-EndoU-ColicinE5/D-RelE like nuclease 3 domain-containing protein</fullName>
    </recommendedName>
</protein>
<dbReference type="EMBL" id="NRRU01000034">
    <property type="protein sequence ID" value="MBK1713242.1"/>
    <property type="molecule type" value="Genomic_DNA"/>
</dbReference>
<dbReference type="InterPro" id="IPR007460">
    <property type="entry name" value="BrnT_toxin"/>
</dbReference>
<sequence length="126" mass="14525">MEIPSKLGIPEHEFRVILGRSKIDYDPNKEEANRARHGYSLESAVYFLERLLLPTSSPRPHAVSEAFLENGEARHMHMCVDDSGNVVLMVTTMRLDETVRVISLRKAHHDEREEFQQLTGYVQPPR</sequence>
<organism evidence="1 2">
    <name type="scientific">Rubrivivax gelatinosus</name>
    <name type="common">Rhodocyclus gelatinosus</name>
    <name type="synonym">Rhodopseudomonas gelatinosa</name>
    <dbReference type="NCBI Taxonomy" id="28068"/>
    <lineage>
        <taxon>Bacteria</taxon>
        <taxon>Pseudomonadati</taxon>
        <taxon>Pseudomonadota</taxon>
        <taxon>Betaproteobacteria</taxon>
        <taxon>Burkholderiales</taxon>
        <taxon>Sphaerotilaceae</taxon>
        <taxon>Rubrivivax</taxon>
    </lineage>
</organism>
<dbReference type="Gene3D" id="3.10.450.530">
    <property type="entry name" value="Ribonuclease toxin, BrnT, of type II toxin-antitoxin system"/>
    <property type="match status" value="1"/>
</dbReference>
<evidence type="ECO:0008006" key="3">
    <source>
        <dbReference type="Google" id="ProtNLM"/>
    </source>
</evidence>
<proteinExistence type="predicted"/>
<dbReference type="Pfam" id="PF04365">
    <property type="entry name" value="BrnT_toxin"/>
    <property type="match status" value="1"/>
</dbReference>
<dbReference type="Proteomes" id="UP001041814">
    <property type="component" value="Unassembled WGS sequence"/>
</dbReference>
<gene>
    <name evidence="1" type="ORF">CKO43_10665</name>
</gene>
<evidence type="ECO:0000313" key="1">
    <source>
        <dbReference type="EMBL" id="MBK1713242.1"/>
    </source>
</evidence>
<reference evidence="1" key="1">
    <citation type="submission" date="2017-08" db="EMBL/GenBank/DDBJ databases">
        <authorList>
            <person name="Imhoff J.F."/>
            <person name="Rahn T."/>
            <person name="Kuenzel S."/>
            <person name="Neulinger S.C."/>
        </authorList>
    </citation>
    <scope>NUCLEOTIDE SEQUENCE</scope>
    <source>
        <strain evidence="1">IM 151</strain>
    </source>
</reference>